<evidence type="ECO:0000256" key="1">
    <source>
        <dbReference type="SAM" id="MobiDB-lite"/>
    </source>
</evidence>
<dbReference type="Proteomes" id="UP001150238">
    <property type="component" value="Unassembled WGS sequence"/>
</dbReference>
<reference evidence="2" key="2">
    <citation type="journal article" date="2023" name="Proc. Natl. Acad. Sci. U.S.A.">
        <title>A global phylogenomic analysis of the shiitake genus Lentinula.</title>
        <authorList>
            <person name="Sierra-Patev S."/>
            <person name="Min B."/>
            <person name="Naranjo-Ortiz M."/>
            <person name="Looney B."/>
            <person name="Konkel Z."/>
            <person name="Slot J.C."/>
            <person name="Sakamoto Y."/>
            <person name="Steenwyk J.L."/>
            <person name="Rokas A."/>
            <person name="Carro J."/>
            <person name="Camarero S."/>
            <person name="Ferreira P."/>
            <person name="Molpeceres G."/>
            <person name="Ruiz-Duenas F.J."/>
            <person name="Serrano A."/>
            <person name="Henrissat B."/>
            <person name="Drula E."/>
            <person name="Hughes K.W."/>
            <person name="Mata J.L."/>
            <person name="Ishikawa N.K."/>
            <person name="Vargas-Isla R."/>
            <person name="Ushijima S."/>
            <person name="Smith C.A."/>
            <person name="Donoghue J."/>
            <person name="Ahrendt S."/>
            <person name="Andreopoulos W."/>
            <person name="He G."/>
            <person name="LaButti K."/>
            <person name="Lipzen A."/>
            <person name="Ng V."/>
            <person name="Riley R."/>
            <person name="Sandor L."/>
            <person name="Barry K."/>
            <person name="Martinez A.T."/>
            <person name="Xiao Y."/>
            <person name="Gibbons J.G."/>
            <person name="Terashima K."/>
            <person name="Grigoriev I.V."/>
            <person name="Hibbett D."/>
        </authorList>
    </citation>
    <scope>NUCLEOTIDE SEQUENCE</scope>
    <source>
        <strain evidence="2">Sp2 HRB7682 ss15</strain>
    </source>
</reference>
<feature type="region of interest" description="Disordered" evidence="1">
    <location>
        <begin position="132"/>
        <end position="175"/>
    </location>
</feature>
<sequence length="175" mass="19089">MHLPPAPPPHKYHHIPTQTPFTDTLPYPDRHQTHLSTNQKLPYVVNPQDSSVTRAPDDFPNTHTFPGTHTGPPTATPLSINLDYRLMFTRSPDGPPWTLQEPLQGSHLSIPATTRSFPSSVAVSVAPFELQPAPSMLQPGDHNDQDPPVNPNDLGANNDNPNNDDLDNNSGGLPP</sequence>
<evidence type="ECO:0000313" key="2">
    <source>
        <dbReference type="EMBL" id="KAJ4475377.1"/>
    </source>
</evidence>
<dbReference type="EMBL" id="JANVFS010000022">
    <property type="protein sequence ID" value="KAJ4475377.1"/>
    <property type="molecule type" value="Genomic_DNA"/>
</dbReference>
<protein>
    <submittedName>
        <fullName evidence="2">Uncharacterized protein</fullName>
    </submittedName>
</protein>
<reference evidence="2" key="1">
    <citation type="submission" date="2022-08" db="EMBL/GenBank/DDBJ databases">
        <authorList>
            <consortium name="DOE Joint Genome Institute"/>
            <person name="Min B."/>
            <person name="Riley R."/>
            <person name="Sierra-Patev S."/>
            <person name="Naranjo-Ortiz M."/>
            <person name="Looney B."/>
            <person name="Konkel Z."/>
            <person name="Slot J.C."/>
            <person name="Sakamoto Y."/>
            <person name="Steenwyk J.L."/>
            <person name="Rokas A."/>
            <person name="Carro J."/>
            <person name="Camarero S."/>
            <person name="Ferreira P."/>
            <person name="Molpeceres G."/>
            <person name="Ruiz-Duenas F.J."/>
            <person name="Serrano A."/>
            <person name="Henrissat B."/>
            <person name="Drula E."/>
            <person name="Hughes K.W."/>
            <person name="Mata J.L."/>
            <person name="Ishikawa N.K."/>
            <person name="Vargas-Isla R."/>
            <person name="Ushijima S."/>
            <person name="Smith C.A."/>
            <person name="Ahrendt S."/>
            <person name="Andreopoulos W."/>
            <person name="He G."/>
            <person name="Labutti K."/>
            <person name="Lipzen A."/>
            <person name="Ng V."/>
            <person name="Sandor L."/>
            <person name="Barry K."/>
            <person name="Martinez A.T."/>
            <person name="Xiao Y."/>
            <person name="Gibbons J.G."/>
            <person name="Terashima K."/>
            <person name="Hibbett D.S."/>
            <person name="Grigoriev I.V."/>
        </authorList>
    </citation>
    <scope>NUCLEOTIDE SEQUENCE</scope>
    <source>
        <strain evidence="2">Sp2 HRB7682 ss15</strain>
    </source>
</reference>
<feature type="region of interest" description="Disordered" evidence="1">
    <location>
        <begin position="1"/>
        <end position="26"/>
    </location>
</feature>
<feature type="compositionally biased region" description="Low complexity" evidence="1">
    <location>
        <begin position="151"/>
        <end position="161"/>
    </location>
</feature>
<gene>
    <name evidence="2" type="ORF">C8J55DRAFT_607122</name>
</gene>
<dbReference type="AlphaFoldDB" id="A0A9W9A7K2"/>
<proteinExistence type="predicted"/>
<organism evidence="2 3">
    <name type="scientific">Lentinula lateritia</name>
    <dbReference type="NCBI Taxonomy" id="40482"/>
    <lineage>
        <taxon>Eukaryota</taxon>
        <taxon>Fungi</taxon>
        <taxon>Dikarya</taxon>
        <taxon>Basidiomycota</taxon>
        <taxon>Agaricomycotina</taxon>
        <taxon>Agaricomycetes</taxon>
        <taxon>Agaricomycetidae</taxon>
        <taxon>Agaricales</taxon>
        <taxon>Marasmiineae</taxon>
        <taxon>Omphalotaceae</taxon>
        <taxon>Lentinula</taxon>
    </lineage>
</organism>
<comment type="caution">
    <text evidence="2">The sequence shown here is derived from an EMBL/GenBank/DDBJ whole genome shotgun (WGS) entry which is preliminary data.</text>
</comment>
<evidence type="ECO:0000313" key="3">
    <source>
        <dbReference type="Proteomes" id="UP001150238"/>
    </source>
</evidence>
<accession>A0A9W9A7K2</accession>
<name>A0A9W9A7K2_9AGAR</name>